<dbReference type="InterPro" id="IPR056884">
    <property type="entry name" value="NPHP3-like_N"/>
</dbReference>
<evidence type="ECO:0000313" key="5">
    <source>
        <dbReference type="Proteomes" id="UP000298327"/>
    </source>
</evidence>
<dbReference type="OrthoDB" id="5106486at2759"/>
<keyword evidence="5" id="KW-1185">Reference proteome</keyword>
<gene>
    <name evidence="4" type="ORF">EVG20_g10958</name>
</gene>
<feature type="compositionally biased region" description="Polar residues" evidence="2">
    <location>
        <begin position="1"/>
        <end position="14"/>
    </location>
</feature>
<feature type="region of interest" description="Disordered" evidence="2">
    <location>
        <begin position="39"/>
        <end position="68"/>
    </location>
</feature>
<feature type="domain" description="NACHT" evidence="3">
    <location>
        <begin position="291"/>
        <end position="438"/>
    </location>
</feature>
<dbReference type="SUPFAM" id="SSF52540">
    <property type="entry name" value="P-loop containing nucleoside triphosphate hydrolases"/>
    <property type="match status" value="1"/>
</dbReference>
<protein>
    <recommendedName>
        <fullName evidence="3">NACHT domain-containing protein</fullName>
    </recommendedName>
</protein>
<name>A0A4Y9XN83_9AGAM</name>
<sequence length="546" mass="61259">MTCNTLSYNHQFPQPENPTGEPAISAKMSRLLPSGIRRTMERKRKSPSAQTSTIAPDDDDGHDSLIGAHGENGVRELLIDATKMIIKTVREVSDVFPPLKATAGGLCSVIESIDIMNRNVEETAQLINHMEQLVRDYASEWAQHTNTNNPLKEGMVRLSEEIKLQCTELEQKAKKHGWIRFFQGARDAAFLQDKGKAIREALETFDRVILKSIKDDVTSIKEHTSVIQSNQNDEALRHSLEKLERYCSNSASFTASIGDSSSITRRACTTGTRVKVLDEILDWLQLTGNEQLFWLTGHAGSGKTTIAFTICDRLQERHPDTPLVSYFCSRQLDSGATQQLLPTLCRYLAGFHNVYAKHLADAIDKNFGLLTAHLPLQLQKLLVEPWKKCSSLMQLATVIVIDALDENIGGYTFLRGLLTAVNTGKLKGIKFLITSRTDQKIAEYCHGLKTCRLQDISIDEAQADIKTYLTKELQGCNNEMLDKVAQKADGLFMYAATIVRVVQHDLEHSSTLDLTLRKWLYDHLSAVNDQANIPQIYQLYHQIITC</sequence>
<dbReference type="Gene3D" id="3.40.50.300">
    <property type="entry name" value="P-loop containing nucleotide triphosphate hydrolases"/>
    <property type="match status" value="1"/>
</dbReference>
<dbReference type="EMBL" id="SEOQ01001493">
    <property type="protein sequence ID" value="TFY51536.1"/>
    <property type="molecule type" value="Genomic_DNA"/>
</dbReference>
<comment type="caution">
    <text evidence="4">The sequence shown here is derived from an EMBL/GenBank/DDBJ whole genome shotgun (WGS) entry which is preliminary data.</text>
</comment>
<dbReference type="InterPro" id="IPR027417">
    <property type="entry name" value="P-loop_NTPase"/>
</dbReference>
<evidence type="ECO:0000259" key="3">
    <source>
        <dbReference type="PROSITE" id="PS50837"/>
    </source>
</evidence>
<evidence type="ECO:0000256" key="2">
    <source>
        <dbReference type="SAM" id="MobiDB-lite"/>
    </source>
</evidence>
<dbReference type="InterPro" id="IPR007111">
    <property type="entry name" value="NACHT_NTPase"/>
</dbReference>
<dbReference type="PANTHER" id="PTHR10039">
    <property type="entry name" value="AMELOGENIN"/>
    <property type="match status" value="1"/>
</dbReference>
<proteinExistence type="predicted"/>
<evidence type="ECO:0000256" key="1">
    <source>
        <dbReference type="ARBA" id="ARBA00022737"/>
    </source>
</evidence>
<dbReference type="Proteomes" id="UP000298327">
    <property type="component" value="Unassembled WGS sequence"/>
</dbReference>
<feature type="region of interest" description="Disordered" evidence="2">
    <location>
        <begin position="1"/>
        <end position="25"/>
    </location>
</feature>
<reference evidence="4 5" key="1">
    <citation type="submission" date="2019-02" db="EMBL/GenBank/DDBJ databases">
        <title>Genome sequencing of the rare red list fungi Dentipellis fragilis.</title>
        <authorList>
            <person name="Buettner E."/>
            <person name="Kellner H."/>
        </authorList>
    </citation>
    <scope>NUCLEOTIDE SEQUENCE [LARGE SCALE GENOMIC DNA]</scope>
    <source>
        <strain evidence="4 5">DSM 105465</strain>
    </source>
</reference>
<organism evidence="4 5">
    <name type="scientific">Dentipellis fragilis</name>
    <dbReference type="NCBI Taxonomy" id="205917"/>
    <lineage>
        <taxon>Eukaryota</taxon>
        <taxon>Fungi</taxon>
        <taxon>Dikarya</taxon>
        <taxon>Basidiomycota</taxon>
        <taxon>Agaricomycotina</taxon>
        <taxon>Agaricomycetes</taxon>
        <taxon>Russulales</taxon>
        <taxon>Hericiaceae</taxon>
        <taxon>Dentipellis</taxon>
    </lineage>
</organism>
<dbReference type="AlphaFoldDB" id="A0A4Y9XN83"/>
<dbReference type="PROSITE" id="PS50837">
    <property type="entry name" value="NACHT"/>
    <property type="match status" value="1"/>
</dbReference>
<accession>A0A4Y9XN83</accession>
<evidence type="ECO:0000313" key="4">
    <source>
        <dbReference type="EMBL" id="TFY51536.1"/>
    </source>
</evidence>
<keyword evidence="1" id="KW-0677">Repeat</keyword>
<dbReference type="PANTHER" id="PTHR10039:SF17">
    <property type="entry name" value="FUNGAL STAND N-TERMINAL GOODBYE DOMAIN-CONTAINING PROTEIN-RELATED"/>
    <property type="match status" value="1"/>
</dbReference>
<dbReference type="STRING" id="205917.A0A4Y9XN83"/>
<dbReference type="Pfam" id="PF24883">
    <property type="entry name" value="NPHP3_N"/>
    <property type="match status" value="1"/>
</dbReference>